<dbReference type="InterPro" id="IPR036961">
    <property type="entry name" value="Kinesin_motor_dom_sf"/>
</dbReference>
<dbReference type="GO" id="GO:0003777">
    <property type="term" value="F:microtubule motor activity"/>
    <property type="evidence" value="ECO:0007669"/>
    <property type="project" value="InterPro"/>
</dbReference>
<evidence type="ECO:0000259" key="14">
    <source>
        <dbReference type="PROSITE" id="PS50067"/>
    </source>
</evidence>
<evidence type="ECO:0000256" key="11">
    <source>
        <dbReference type="PROSITE-ProRule" id="PRU00283"/>
    </source>
</evidence>
<evidence type="ECO:0000256" key="5">
    <source>
        <dbReference type="ARBA" id="ARBA00022741"/>
    </source>
</evidence>
<dbReference type="InterPro" id="IPR044986">
    <property type="entry name" value="KIF15/KIN-12"/>
</dbReference>
<dbReference type="RefSeq" id="XP_004334481.1">
    <property type="nucleotide sequence ID" value="XM_004334433.1"/>
</dbReference>
<dbReference type="InterPro" id="IPR027417">
    <property type="entry name" value="P-loop_NTPase"/>
</dbReference>
<feature type="compositionally biased region" description="Polar residues" evidence="13">
    <location>
        <begin position="1487"/>
        <end position="1496"/>
    </location>
</feature>
<evidence type="ECO:0000256" key="1">
    <source>
        <dbReference type="ARBA" id="ARBA00004186"/>
    </source>
</evidence>
<name>L8GI87_ACACF</name>
<dbReference type="Proteomes" id="UP000011083">
    <property type="component" value="Unassembled WGS sequence"/>
</dbReference>
<dbReference type="Pfam" id="PF00225">
    <property type="entry name" value="Kinesin"/>
    <property type="match status" value="1"/>
</dbReference>
<feature type="compositionally biased region" description="Basic and acidic residues" evidence="13">
    <location>
        <begin position="1422"/>
        <end position="1443"/>
    </location>
</feature>
<keyword evidence="8" id="KW-0505">Motor protein</keyword>
<feature type="coiled-coil region" evidence="12">
    <location>
        <begin position="956"/>
        <end position="1044"/>
    </location>
</feature>
<dbReference type="InterPro" id="IPR001752">
    <property type="entry name" value="Kinesin_motor_dom"/>
</dbReference>
<dbReference type="PANTHER" id="PTHR37739:SF8">
    <property type="entry name" value="KINESIN-LIKE PROTEIN KIN-12D"/>
    <property type="match status" value="1"/>
</dbReference>
<dbReference type="GO" id="GO:0008017">
    <property type="term" value="F:microtubule binding"/>
    <property type="evidence" value="ECO:0007669"/>
    <property type="project" value="InterPro"/>
</dbReference>
<keyword evidence="16" id="KW-1185">Reference proteome</keyword>
<dbReference type="GO" id="GO:0005874">
    <property type="term" value="C:microtubule"/>
    <property type="evidence" value="ECO:0007669"/>
    <property type="project" value="UniProtKB-KW"/>
</dbReference>
<dbReference type="InterPro" id="IPR031794">
    <property type="entry name" value="HMMR_C"/>
</dbReference>
<proteinExistence type="inferred from homology"/>
<evidence type="ECO:0000256" key="13">
    <source>
        <dbReference type="SAM" id="MobiDB-lite"/>
    </source>
</evidence>
<feature type="coiled-coil region" evidence="12">
    <location>
        <begin position="1101"/>
        <end position="1239"/>
    </location>
</feature>
<dbReference type="GeneID" id="14912991"/>
<keyword evidence="7 12" id="KW-0175">Coiled coil</keyword>
<dbReference type="SUPFAM" id="SSF58100">
    <property type="entry name" value="Bacterial hemolysins"/>
    <property type="match status" value="1"/>
</dbReference>
<feature type="region of interest" description="Disordered" evidence="13">
    <location>
        <begin position="1333"/>
        <end position="1362"/>
    </location>
</feature>
<dbReference type="EMBL" id="KB008114">
    <property type="protein sequence ID" value="ELR12468.1"/>
    <property type="molecule type" value="Genomic_DNA"/>
</dbReference>
<dbReference type="GO" id="GO:0005819">
    <property type="term" value="C:spindle"/>
    <property type="evidence" value="ECO:0007669"/>
    <property type="project" value="UniProtKB-SubCell"/>
</dbReference>
<keyword evidence="4" id="KW-0493">Microtubule</keyword>
<sequence length="1496" mass="167795">MYFLMDQSEKASLGSVRFECRCSFLEIYKEKIMDLLNPTMLDLSIREDIKRGIYVENLTEQPVSSTAEALEVLRVGAANRHVAATGCNEFSSRSHSVFTITIKSKARQALEEKNGVVQTRYSRLNLIDLAGSERQKLSQTKGEQLKEAGHINKSLALLGNVIRALVEIAGGKHRHVPYRDSKLTFLLKDSLGGNSKTTIIATISPLDTAFAETLSTLKFAQRAKLIQNKAVVNQDLDGGSNYAQYAQLQRELKRVREQLAMEKARNQFADASMAVVPQNGALRTRRNDITAQPLATNQAQNEHVRRLEALLNQLKSYETIEDERRRLREGNAHLKEQCASKDKFVQSARALIKLRDATIESLQKKTPRTGRSENEALRQEIQQLKAMVENHPELLKHARESHNRKTKLQEYKRLFGDNMKVYWAEIGKAQYLAKELSTYLERVKSGSKGGQATYEALLASPVASTTDKKRVGWADTTATTTEAQPMNWSLISKRQKTVESDAAQPSEEAAPVAVARKARDARKSIAWFNHEYEEEHSWDLETSTTTLDGGNHHKADEEAAEGTTTGLTKEQAAALEKALHGLEDKLREEQIMRNQIELLLEEEKARSSLELTKWQSEFALAQQQIDALVHEKNSLSSDLTVKNERLRSLNQNFLMTKGSTAASSSSSGSMGSSKSRSSDSSDEEEFGDWSDVRKGFDNDDDGYEPVSLRRLTMGVGLLRRANAAAQDKQQMKLAKKQKKRMGSFGGDGGDLLDADEDDNNVAAKAAKKSRKQNINEVRMLDLERRLAEKENEIERLQDKFNNMKEEYEVLIEEKRFREEEVSSATAATTTATAEGATTPQQQLHAAQFVHEVEEMERRMKERNLEYEREVMRLREDIDDRQREWEAERQERDERERRLVASLDAAEGERALRETELEGLHREIDEVREEMRREISGYVSKMGEMGRLFGEKRRELEEEHLDQLQRALGERDEARAQAAQQAEAGERVVAARDEEIEHLTRELEAAEAKSQEVSRRLAQLADEQAADYERRIDSLNREVEAMQRLSDGELAKLQLELDRRALEFETEKELTAQEKRMMHDFAVMKEEIEKSINERIDYIKQIETRRQAERQAQDEIARLNDTITRMQKDFKSLMQEKHQLEARVEELVLINGKLTGHQNLNQKIQHHVKVKQENNSLKIQLQKLKKELDRTKSELAKFRPEGSVDLAADEDEEEKLKKQLAQQEEVIGALDAQLKALRGQLSSLYNAHIGSTTATLTGGDAVSSDETTEAEDASFSFEVVLDQLGLKLKGMSQEISDLHFKKLLLERENALYAKKSQHGLGFSSSSATTAASTAEPVVPSSAPTSSSSSSYIPASSSSSTSTSSHALADVTNFEFNASPASSSPTIAFKEAATTKAATKPATTAATATVHNADKENAVAVATTKEKPSRSGSRREPRGEAKERGATATDSSSSKRRPREEREAAASGSSGSGTGGGKERRVRMAVLQRTLSSASNRP</sequence>
<dbReference type="InterPro" id="IPR019821">
    <property type="entry name" value="Kinesin_motor_CS"/>
</dbReference>
<keyword evidence="2" id="KW-0813">Transport</keyword>
<dbReference type="SMART" id="SM00129">
    <property type="entry name" value="KISc"/>
    <property type="match status" value="1"/>
</dbReference>
<feature type="domain" description="Kinesin motor" evidence="14">
    <location>
        <begin position="1"/>
        <end position="226"/>
    </location>
</feature>
<evidence type="ECO:0000256" key="9">
    <source>
        <dbReference type="ARBA" id="ARBA00023212"/>
    </source>
</evidence>
<feature type="region of interest" description="Disordered" evidence="13">
    <location>
        <begin position="879"/>
        <end position="908"/>
    </location>
</feature>
<protein>
    <submittedName>
        <fullName evidence="15">Kinesin motor domain containing protein</fullName>
    </submittedName>
</protein>
<dbReference type="GO" id="GO:0005524">
    <property type="term" value="F:ATP binding"/>
    <property type="evidence" value="ECO:0007669"/>
    <property type="project" value="UniProtKB-KW"/>
</dbReference>
<dbReference type="PANTHER" id="PTHR37739">
    <property type="entry name" value="KINESIN-LIKE PROTEIN KIN-12D"/>
    <property type="match status" value="1"/>
</dbReference>
<dbReference type="OMA" id="CARIREC"/>
<accession>L8GI87</accession>
<evidence type="ECO:0000256" key="8">
    <source>
        <dbReference type="ARBA" id="ARBA00023175"/>
    </source>
</evidence>
<feature type="coiled-coil region" evidence="12">
    <location>
        <begin position="572"/>
        <end position="606"/>
    </location>
</feature>
<feature type="region of interest" description="Disordered" evidence="13">
    <location>
        <begin position="1394"/>
        <end position="1496"/>
    </location>
</feature>
<feature type="compositionally biased region" description="Low complexity" evidence="13">
    <location>
        <begin position="1394"/>
        <end position="1407"/>
    </location>
</feature>
<dbReference type="PRINTS" id="PR00380">
    <property type="entry name" value="KINESINHEAVY"/>
</dbReference>
<keyword evidence="6" id="KW-0067">ATP-binding</keyword>
<feature type="compositionally biased region" description="Basic and acidic residues" evidence="13">
    <location>
        <begin position="879"/>
        <end position="898"/>
    </location>
</feature>
<evidence type="ECO:0000313" key="16">
    <source>
        <dbReference type="Proteomes" id="UP000011083"/>
    </source>
</evidence>
<dbReference type="GO" id="GO:0007018">
    <property type="term" value="P:microtubule-based movement"/>
    <property type="evidence" value="ECO:0007669"/>
    <property type="project" value="InterPro"/>
</dbReference>
<evidence type="ECO:0000256" key="10">
    <source>
        <dbReference type="ARBA" id="ARBA00034488"/>
    </source>
</evidence>
<dbReference type="OrthoDB" id="30947at2759"/>
<dbReference type="STRING" id="1257118.L8GI87"/>
<reference evidence="15 16" key="1">
    <citation type="journal article" date="2013" name="Genome Biol.">
        <title>Genome of Acanthamoeba castellanii highlights extensive lateral gene transfer and early evolution of tyrosine kinase signaling.</title>
        <authorList>
            <person name="Clarke M."/>
            <person name="Lohan A.J."/>
            <person name="Liu B."/>
            <person name="Lagkouvardos I."/>
            <person name="Roy S."/>
            <person name="Zafar N."/>
            <person name="Bertelli C."/>
            <person name="Schilde C."/>
            <person name="Kianianmomeni A."/>
            <person name="Burglin T.R."/>
            <person name="Frech C."/>
            <person name="Turcotte B."/>
            <person name="Kopec K.O."/>
            <person name="Synnott J.M."/>
            <person name="Choo C."/>
            <person name="Paponov I."/>
            <person name="Finkler A."/>
            <person name="Soon Heng Tan C."/>
            <person name="Hutchins A.P."/>
            <person name="Weinmeier T."/>
            <person name="Rattei T."/>
            <person name="Chu J.S."/>
            <person name="Gimenez G."/>
            <person name="Irimia M."/>
            <person name="Rigden D.J."/>
            <person name="Fitzpatrick D.A."/>
            <person name="Lorenzo-Morales J."/>
            <person name="Bateman A."/>
            <person name="Chiu C.H."/>
            <person name="Tang P."/>
            <person name="Hegemann P."/>
            <person name="Fromm H."/>
            <person name="Raoult D."/>
            <person name="Greub G."/>
            <person name="Miranda-Saavedra D."/>
            <person name="Chen N."/>
            <person name="Nash P."/>
            <person name="Ginger M.L."/>
            <person name="Horn M."/>
            <person name="Schaap P."/>
            <person name="Caler L."/>
            <person name="Loftus B."/>
        </authorList>
    </citation>
    <scope>NUCLEOTIDE SEQUENCE [LARGE SCALE GENOMIC DNA]</scope>
    <source>
        <strain evidence="15 16">Neff</strain>
    </source>
</reference>
<comment type="caution">
    <text evidence="11">Lacks conserved residue(s) required for the propagation of feature annotation.</text>
</comment>
<dbReference type="VEuPathDB" id="AmoebaDB:ACA1_330320"/>
<feature type="region of interest" description="Disordered" evidence="13">
    <location>
        <begin position="657"/>
        <end position="694"/>
    </location>
</feature>
<keyword evidence="5" id="KW-0547">Nucleotide-binding</keyword>
<dbReference type="Pfam" id="PF15908">
    <property type="entry name" value="HMMR_C"/>
    <property type="match status" value="1"/>
</dbReference>
<keyword evidence="3" id="KW-0963">Cytoplasm</keyword>
<evidence type="ECO:0000256" key="7">
    <source>
        <dbReference type="ARBA" id="ARBA00023054"/>
    </source>
</evidence>
<evidence type="ECO:0000256" key="12">
    <source>
        <dbReference type="SAM" id="Coils"/>
    </source>
</evidence>
<dbReference type="PROSITE" id="PS50067">
    <property type="entry name" value="KINESIN_MOTOR_2"/>
    <property type="match status" value="1"/>
</dbReference>
<comment type="similarity">
    <text evidence="10">Belongs to the TRAFAC class myosin-kinesin ATPase superfamily. Kinesin family. KIN-12 subfamily.</text>
</comment>
<dbReference type="KEGG" id="acan:ACA1_330320"/>
<keyword evidence="9" id="KW-0206">Cytoskeleton</keyword>
<evidence type="ECO:0000256" key="2">
    <source>
        <dbReference type="ARBA" id="ARBA00022448"/>
    </source>
</evidence>
<evidence type="ECO:0000313" key="15">
    <source>
        <dbReference type="EMBL" id="ELR12468.1"/>
    </source>
</evidence>
<organism evidence="15 16">
    <name type="scientific">Acanthamoeba castellanii (strain ATCC 30010 / Neff)</name>
    <dbReference type="NCBI Taxonomy" id="1257118"/>
    <lineage>
        <taxon>Eukaryota</taxon>
        <taxon>Amoebozoa</taxon>
        <taxon>Discosea</taxon>
        <taxon>Longamoebia</taxon>
        <taxon>Centramoebida</taxon>
        <taxon>Acanthamoebidae</taxon>
        <taxon>Acanthamoeba</taxon>
    </lineage>
</organism>
<evidence type="ECO:0000256" key="6">
    <source>
        <dbReference type="ARBA" id="ARBA00022840"/>
    </source>
</evidence>
<evidence type="ECO:0000256" key="4">
    <source>
        <dbReference type="ARBA" id="ARBA00022701"/>
    </source>
</evidence>
<dbReference type="SUPFAM" id="SSF52540">
    <property type="entry name" value="P-loop containing nucleoside triphosphate hydrolases"/>
    <property type="match status" value="1"/>
</dbReference>
<evidence type="ECO:0000256" key="3">
    <source>
        <dbReference type="ARBA" id="ARBA00022490"/>
    </source>
</evidence>
<comment type="subcellular location">
    <subcellularLocation>
        <location evidence="1">Cytoplasm</location>
        <location evidence="1">Cytoskeleton</location>
        <location evidence="1">Spindle</location>
    </subcellularLocation>
</comment>
<dbReference type="PROSITE" id="PS00411">
    <property type="entry name" value="KINESIN_MOTOR_1"/>
    <property type="match status" value="1"/>
</dbReference>
<gene>
    <name evidence="15" type="ORF">ACA1_330320</name>
</gene>
<feature type="compositionally biased region" description="Low complexity" evidence="13">
    <location>
        <begin position="657"/>
        <end position="675"/>
    </location>
</feature>
<feature type="coiled-coil region" evidence="12">
    <location>
        <begin position="779"/>
        <end position="820"/>
    </location>
</feature>
<dbReference type="Gene3D" id="3.40.850.10">
    <property type="entry name" value="Kinesin motor domain"/>
    <property type="match status" value="1"/>
</dbReference>